<dbReference type="SUPFAM" id="SSF48452">
    <property type="entry name" value="TPR-like"/>
    <property type="match status" value="1"/>
</dbReference>
<comment type="caution">
    <text evidence="3">The sequence shown here is derived from an EMBL/GenBank/DDBJ whole genome shotgun (WGS) entry which is preliminary data.</text>
</comment>
<evidence type="ECO:0000313" key="5">
    <source>
        <dbReference type="Proteomes" id="UP000675747"/>
    </source>
</evidence>
<organism evidence="3">
    <name type="scientific">Coralloluteibacterium stylophorae</name>
    <dbReference type="NCBI Taxonomy" id="1776034"/>
    <lineage>
        <taxon>Bacteria</taxon>
        <taxon>Pseudomonadati</taxon>
        <taxon>Pseudomonadota</taxon>
        <taxon>Gammaproteobacteria</taxon>
        <taxon>Lysobacterales</taxon>
        <taxon>Lysobacteraceae</taxon>
        <taxon>Coralloluteibacterium</taxon>
    </lineage>
</organism>
<feature type="compositionally biased region" description="Low complexity" evidence="1">
    <location>
        <begin position="88"/>
        <end position="119"/>
    </location>
</feature>
<evidence type="ECO:0000256" key="1">
    <source>
        <dbReference type="SAM" id="MobiDB-lite"/>
    </source>
</evidence>
<evidence type="ECO:0000313" key="4">
    <source>
        <dbReference type="EMBL" id="MBS7456797.1"/>
    </source>
</evidence>
<accession>A0A8J8AXZ8</accession>
<feature type="compositionally biased region" description="Pro residues" evidence="1">
    <location>
        <begin position="120"/>
        <end position="130"/>
    </location>
</feature>
<gene>
    <name evidence="4" type="ORF">KB893_006580</name>
    <name evidence="3" type="ORF">KB893_08555</name>
</gene>
<dbReference type="AlphaFoldDB" id="A0A8J8AXZ8"/>
<dbReference type="Pfam" id="PF14559">
    <property type="entry name" value="TPR_19"/>
    <property type="match status" value="1"/>
</dbReference>
<sequence length="323" mass="32144">MSLIFDALRQIEAERADPAAAGSPPRPRIESRRLLPLALAAGVAAALLAAGGAWLWPARTTDAAEAEPAIAAGAGLAATAPQAPPTPTVDAATEPAPAVAQPAAEPASVAAGAPATAAPVPTPAPQPLAAPAPALAPTAQASVPAPPAEVDAAVAAPAADAPDSAADAIRISVSDAAPAAGAAARTGVVRHAAAREPALDPDEPEIQRRVAAATAAVESGDAAAAHAAIDALAQVLPAESLTLLRMRAWAAYSGGDFDAAARYYRDVVARVPDDLNAGINVALLDARAGEIERARTRLMRLQGRNAGSRELARALAMVEGVRP</sequence>
<dbReference type="EMBL" id="JAGQFT020000003">
    <property type="protein sequence ID" value="MBS7456797.1"/>
    <property type="molecule type" value="Genomic_DNA"/>
</dbReference>
<reference evidence="4 5" key="1">
    <citation type="journal article" date="2021" name="Microbiol. Resour. Announc.">
        <title>Draft Genome Sequence of Coralloluteibacterium stylophorae LMG 29479T.</title>
        <authorList>
            <person name="Karlyshev A.V."/>
            <person name="Kudryashova E.B."/>
            <person name="Ariskina E.V."/>
            <person name="Conroy A.P."/>
            <person name="Abidueva E.Y."/>
        </authorList>
    </citation>
    <scope>NUCLEOTIDE SEQUENCE [LARGE SCALE GENOMIC DNA]</scope>
    <source>
        <strain evidence="4 5">LMG 29479</strain>
    </source>
</reference>
<evidence type="ECO:0000313" key="3">
    <source>
        <dbReference type="EMBL" id="MBR0562565.1"/>
    </source>
</evidence>
<keyword evidence="2" id="KW-1133">Transmembrane helix</keyword>
<feature type="transmembrane region" description="Helical" evidence="2">
    <location>
        <begin position="34"/>
        <end position="56"/>
    </location>
</feature>
<name>A0A8J8AXZ8_9GAMM</name>
<dbReference type="EMBL" id="JAGQFT010000060">
    <property type="protein sequence ID" value="MBR0562565.1"/>
    <property type="molecule type" value="Genomic_DNA"/>
</dbReference>
<keyword evidence="5" id="KW-1185">Reference proteome</keyword>
<evidence type="ECO:0000256" key="2">
    <source>
        <dbReference type="SAM" id="Phobius"/>
    </source>
</evidence>
<dbReference type="InterPro" id="IPR011990">
    <property type="entry name" value="TPR-like_helical_dom_sf"/>
</dbReference>
<reference evidence="3" key="2">
    <citation type="submission" date="2021-04" db="EMBL/GenBank/DDBJ databases">
        <authorList>
            <person name="Karlyshev A.V."/>
        </authorList>
    </citation>
    <scope>NUCLEOTIDE SEQUENCE</scope>
    <source>
        <strain evidence="3">LMG 29479</strain>
    </source>
</reference>
<proteinExistence type="predicted"/>
<keyword evidence="2" id="KW-0472">Membrane</keyword>
<dbReference type="Proteomes" id="UP000675747">
    <property type="component" value="Unassembled WGS sequence"/>
</dbReference>
<dbReference type="RefSeq" id="WP_211926506.1">
    <property type="nucleotide sequence ID" value="NZ_JAGQFT020000003.1"/>
</dbReference>
<feature type="region of interest" description="Disordered" evidence="1">
    <location>
        <begin position="77"/>
        <end position="131"/>
    </location>
</feature>
<dbReference type="Gene3D" id="1.25.40.10">
    <property type="entry name" value="Tetratricopeptide repeat domain"/>
    <property type="match status" value="1"/>
</dbReference>
<keyword evidence="2" id="KW-0812">Transmembrane</keyword>
<protein>
    <submittedName>
        <fullName evidence="3">Tetratricopeptide repeat protein</fullName>
    </submittedName>
</protein>